<evidence type="ECO:0000256" key="1">
    <source>
        <dbReference type="SAM" id="Phobius"/>
    </source>
</evidence>
<accession>A0A094Q481</accession>
<evidence type="ECO:0000313" key="2">
    <source>
        <dbReference type="EMBL" id="KGA18197.1"/>
    </source>
</evidence>
<gene>
    <name evidence="2" type="ORF">GM51_8810</name>
</gene>
<reference evidence="2" key="1">
    <citation type="submission" date="2014-06" db="EMBL/GenBank/DDBJ databases">
        <title>Key roles for freshwater Actinobacteria revealed by deep metagenomic sequencing.</title>
        <authorList>
            <person name="Ghai R."/>
            <person name="Mizuno C.M."/>
            <person name="Picazo A."/>
            <person name="Camacho A."/>
            <person name="Rodriguez-Valera F."/>
        </authorList>
    </citation>
    <scope>NUCLEOTIDE SEQUENCE</scope>
</reference>
<feature type="transmembrane region" description="Helical" evidence="1">
    <location>
        <begin position="20"/>
        <end position="42"/>
    </location>
</feature>
<keyword evidence="1" id="KW-0812">Transmembrane</keyword>
<proteinExistence type="predicted"/>
<protein>
    <recommendedName>
        <fullName evidence="3">SbsA Ig-like domain-containing protein</fullName>
    </recommendedName>
</protein>
<sequence length="471" mass="50076">MSSSAPLPQSVRGKEPRFVAALVITVTVLSLATAILMGLNWLRGPYAMDSAIDVTAVTVSQRETLVIKADQPLSEKGPVTTAISPEGKTSAVVEGSNVRVSIEQPLRYDTSYTVTVRAAAASSNREGTLRAEFTTEKAEIVTLERNPDSAAEGPGRDSVVRRTLGETQGYTVFSADKIQDVVVLNESVVVSTLDANSLSQLTYQPFQGGNSLDVPVPTPGLITSLKSSGLTGLVGFLVAPVSQGSSALLYVTNPQADAPPTLVRAPDGTSMVVNAWNWVPNSTSLVVQDSEQMMWLIDYTGATAPEAIGRHTEFRGFVPGQDTFQVADPASSSFIDLKTGVKEEIAFGPAPLLPGEQQVDTRFLSDRTTYVQIVATLVDISDKNPFTFSVRRVDGLEAVPILTPTLERGVFRSLCVSPNSQYVAVVETPPDAEPGFYLGNPVFTGASTIIASAMTGEISQVVPGVFDAWCQ</sequence>
<evidence type="ECO:0008006" key="3">
    <source>
        <dbReference type="Google" id="ProtNLM"/>
    </source>
</evidence>
<keyword evidence="1" id="KW-1133">Transmembrane helix</keyword>
<keyword evidence="1" id="KW-0472">Membrane</keyword>
<dbReference type="EMBL" id="JNSL01000047">
    <property type="protein sequence ID" value="KGA18197.1"/>
    <property type="molecule type" value="Genomic_DNA"/>
</dbReference>
<organism evidence="2">
    <name type="scientific">freshwater metagenome</name>
    <dbReference type="NCBI Taxonomy" id="449393"/>
    <lineage>
        <taxon>unclassified sequences</taxon>
        <taxon>metagenomes</taxon>
        <taxon>ecological metagenomes</taxon>
    </lineage>
</organism>
<name>A0A094Q481_9ZZZZ</name>
<dbReference type="AlphaFoldDB" id="A0A094Q481"/>
<comment type="caution">
    <text evidence="2">The sequence shown here is derived from an EMBL/GenBank/DDBJ whole genome shotgun (WGS) entry which is preliminary data.</text>
</comment>